<feature type="domain" description="DUF6318" evidence="2">
    <location>
        <begin position="50"/>
        <end position="202"/>
    </location>
</feature>
<evidence type="ECO:0000313" key="4">
    <source>
        <dbReference type="Proteomes" id="UP000609874"/>
    </source>
</evidence>
<name>A0ABR8UW25_9MICC</name>
<evidence type="ECO:0000256" key="1">
    <source>
        <dbReference type="SAM" id="MobiDB-lite"/>
    </source>
</evidence>
<dbReference type="EMBL" id="JACSQD010000008">
    <property type="protein sequence ID" value="MBD7996755.1"/>
    <property type="molecule type" value="Genomic_DNA"/>
</dbReference>
<comment type="caution">
    <text evidence="3">The sequence shown here is derived from an EMBL/GenBank/DDBJ whole genome shotgun (WGS) entry which is preliminary data.</text>
</comment>
<sequence length="207" mass="21770">MLIFIGGCSAAAGTAGQSGDTSASRPAASGSTEASQESDSPAALPAPTPSYSQASGDGPAANVVLPVLPEVAKQETVEGFLSFVEYWFDLINYGYETGDVEPIRAISGPNCKVCVNFYEDIPSNYAEGGWLEGGYVDVENTESAFVLTPENRRQAIVTARQRVIIHRDSAGQSTGVTAGDLNAFRLIIEGTYTGDGWFVDTAEAVGW</sequence>
<keyword evidence="4" id="KW-1185">Reference proteome</keyword>
<reference evidence="3 4" key="1">
    <citation type="submission" date="2020-08" db="EMBL/GenBank/DDBJ databases">
        <title>A Genomic Blueprint of the Chicken Gut Microbiome.</title>
        <authorList>
            <person name="Gilroy R."/>
            <person name="Ravi A."/>
            <person name="Getino M."/>
            <person name="Pursley I."/>
            <person name="Horton D.L."/>
            <person name="Alikhan N.-F."/>
            <person name="Baker D."/>
            <person name="Gharbi K."/>
            <person name="Hall N."/>
            <person name="Watson M."/>
            <person name="Adriaenssens E.M."/>
            <person name="Foster-Nyarko E."/>
            <person name="Jarju S."/>
            <person name="Secka A."/>
            <person name="Antonio M."/>
            <person name="Oren A."/>
            <person name="Chaudhuri R."/>
            <person name="La Ragione R.M."/>
            <person name="Hildebrand F."/>
            <person name="Pallen M.J."/>
        </authorList>
    </citation>
    <scope>NUCLEOTIDE SEQUENCE [LARGE SCALE GENOMIC DNA]</scope>
    <source>
        <strain evidence="3 4">Sa2CUA1</strain>
    </source>
</reference>
<accession>A0ABR8UW25</accession>
<organism evidence="3 4">
    <name type="scientific">Arthrobacter gallicola</name>
    <dbReference type="NCBI Taxonomy" id="2762225"/>
    <lineage>
        <taxon>Bacteria</taxon>
        <taxon>Bacillati</taxon>
        <taxon>Actinomycetota</taxon>
        <taxon>Actinomycetes</taxon>
        <taxon>Micrococcales</taxon>
        <taxon>Micrococcaceae</taxon>
        <taxon>Arthrobacter</taxon>
    </lineage>
</organism>
<proteinExistence type="predicted"/>
<dbReference type="InterPro" id="IPR046281">
    <property type="entry name" value="DUF6318"/>
</dbReference>
<evidence type="ECO:0000313" key="3">
    <source>
        <dbReference type="EMBL" id="MBD7996755.1"/>
    </source>
</evidence>
<dbReference type="RefSeq" id="WP_191809029.1">
    <property type="nucleotide sequence ID" value="NZ_JACSQD010000008.1"/>
</dbReference>
<protein>
    <recommendedName>
        <fullName evidence="2">DUF6318 domain-containing protein</fullName>
    </recommendedName>
</protein>
<dbReference type="Proteomes" id="UP000609874">
    <property type="component" value="Unassembled WGS sequence"/>
</dbReference>
<dbReference type="Pfam" id="PF19843">
    <property type="entry name" value="DUF6318"/>
    <property type="match status" value="1"/>
</dbReference>
<feature type="region of interest" description="Disordered" evidence="1">
    <location>
        <begin position="12"/>
        <end position="55"/>
    </location>
</feature>
<feature type="compositionally biased region" description="Polar residues" evidence="1">
    <location>
        <begin position="15"/>
        <end position="39"/>
    </location>
</feature>
<gene>
    <name evidence="3" type="ORF">H9639_15765</name>
</gene>
<evidence type="ECO:0000259" key="2">
    <source>
        <dbReference type="Pfam" id="PF19843"/>
    </source>
</evidence>